<dbReference type="OMA" id="AHDLEIM"/>
<dbReference type="Pfam" id="PF00782">
    <property type="entry name" value="DSPc"/>
    <property type="match status" value="1"/>
</dbReference>
<organism evidence="8 9">
    <name type="scientific">Stegodyphus mimosarum</name>
    <name type="common">African social velvet spider</name>
    <dbReference type="NCBI Taxonomy" id="407821"/>
    <lineage>
        <taxon>Eukaryota</taxon>
        <taxon>Metazoa</taxon>
        <taxon>Ecdysozoa</taxon>
        <taxon>Arthropoda</taxon>
        <taxon>Chelicerata</taxon>
        <taxon>Arachnida</taxon>
        <taxon>Araneae</taxon>
        <taxon>Araneomorphae</taxon>
        <taxon>Entelegynae</taxon>
        <taxon>Eresoidea</taxon>
        <taxon>Eresidae</taxon>
        <taxon>Stegodyphus</taxon>
    </lineage>
</organism>
<evidence type="ECO:0000313" key="8">
    <source>
        <dbReference type="EMBL" id="KFM81454.1"/>
    </source>
</evidence>
<dbReference type="InterPro" id="IPR000387">
    <property type="entry name" value="Tyr_Pase_dom"/>
</dbReference>
<keyword evidence="4" id="KW-0904">Protein phosphatase</keyword>
<dbReference type="AlphaFoldDB" id="A0A087UVR5"/>
<dbReference type="PROSITE" id="PS50054">
    <property type="entry name" value="TYR_PHOSPHATASE_DUAL"/>
    <property type="match status" value="1"/>
</dbReference>
<dbReference type="Proteomes" id="UP000054359">
    <property type="component" value="Unassembled WGS sequence"/>
</dbReference>
<comment type="similarity">
    <text evidence="1">Belongs to the protein-tyrosine phosphatase family.</text>
</comment>
<dbReference type="FunFam" id="3.90.190.10:FF:000004">
    <property type="entry name" value="Protein phosphatase Slingshot homolog 2"/>
    <property type="match status" value="1"/>
</dbReference>
<protein>
    <recommendedName>
        <fullName evidence="2">protein-serine/threonine phosphatase</fullName>
        <ecNumber evidence="2">3.1.3.16</ecNumber>
    </recommendedName>
</protein>
<dbReference type="PROSITE" id="PS50056">
    <property type="entry name" value="TYR_PHOSPHATASE_2"/>
    <property type="match status" value="1"/>
</dbReference>
<reference evidence="8 9" key="1">
    <citation type="submission" date="2013-11" db="EMBL/GenBank/DDBJ databases">
        <title>Genome sequencing of Stegodyphus mimosarum.</title>
        <authorList>
            <person name="Bechsgaard J."/>
        </authorList>
    </citation>
    <scope>NUCLEOTIDE SEQUENCE [LARGE SCALE GENOMIC DNA]</scope>
</reference>
<dbReference type="InterPro" id="IPR020422">
    <property type="entry name" value="TYR_PHOSPHATASE_DUAL_dom"/>
</dbReference>
<accession>A0A087UVR5</accession>
<dbReference type="PANTHER" id="PTHR46377:SF1">
    <property type="entry name" value="DUAL SPECIFICITY PROTEIN PHOSPHATASE 19"/>
    <property type="match status" value="1"/>
</dbReference>
<dbReference type="Gene3D" id="3.90.190.10">
    <property type="entry name" value="Protein tyrosine phosphatase superfamily"/>
    <property type="match status" value="1"/>
</dbReference>
<evidence type="ECO:0000313" key="9">
    <source>
        <dbReference type="Proteomes" id="UP000054359"/>
    </source>
</evidence>
<proteinExistence type="inferred from homology"/>
<dbReference type="EC" id="3.1.3.16" evidence="2"/>
<feature type="domain" description="Tyrosine-protein phosphatase" evidence="6">
    <location>
        <begin position="71"/>
        <end position="211"/>
    </location>
</feature>
<comment type="catalytic activity">
    <reaction evidence="5">
        <text>O-phospho-L-threonyl-[protein] + H2O = L-threonyl-[protein] + phosphate</text>
        <dbReference type="Rhea" id="RHEA:47004"/>
        <dbReference type="Rhea" id="RHEA-COMP:11060"/>
        <dbReference type="Rhea" id="RHEA-COMP:11605"/>
        <dbReference type="ChEBI" id="CHEBI:15377"/>
        <dbReference type="ChEBI" id="CHEBI:30013"/>
        <dbReference type="ChEBI" id="CHEBI:43474"/>
        <dbReference type="ChEBI" id="CHEBI:61977"/>
        <dbReference type="EC" id="3.1.3.16"/>
    </reaction>
</comment>
<evidence type="ECO:0000259" key="7">
    <source>
        <dbReference type="PROSITE" id="PS50056"/>
    </source>
</evidence>
<dbReference type="PANTHER" id="PTHR46377">
    <property type="entry name" value="DUAL SPECIFICITY PROTEIN PHOSPHATASE 19"/>
    <property type="match status" value="1"/>
</dbReference>
<gene>
    <name evidence="8" type="ORF">X975_16582</name>
</gene>
<evidence type="ECO:0000256" key="2">
    <source>
        <dbReference type="ARBA" id="ARBA00013081"/>
    </source>
</evidence>
<dbReference type="InterPro" id="IPR029021">
    <property type="entry name" value="Prot-tyrosine_phosphatase-like"/>
</dbReference>
<feature type="domain" description="Tyrosine specific protein phosphatases" evidence="7">
    <location>
        <begin position="133"/>
        <end position="190"/>
    </location>
</feature>
<keyword evidence="3" id="KW-0378">Hydrolase</keyword>
<evidence type="ECO:0000256" key="3">
    <source>
        <dbReference type="ARBA" id="ARBA00022801"/>
    </source>
</evidence>
<evidence type="ECO:0000256" key="4">
    <source>
        <dbReference type="ARBA" id="ARBA00022912"/>
    </source>
</evidence>
<dbReference type="EMBL" id="KK121879">
    <property type="protein sequence ID" value="KFM81454.1"/>
    <property type="molecule type" value="Genomic_DNA"/>
</dbReference>
<dbReference type="GO" id="GO:0004722">
    <property type="term" value="F:protein serine/threonine phosphatase activity"/>
    <property type="evidence" value="ECO:0007669"/>
    <property type="project" value="UniProtKB-EC"/>
</dbReference>
<sequence length="213" mass="24555">MNREGRSLLLDEVRSYRPSRLRTVETRVTRYGGQQELERKTDSGVFSSRTVANQTAPRKQWFAPDYRPDLQVALILPGLLLGAQDVAKDLSRLRKLGVSHILNVATGVPNCFPAEITYKRMNIRDHPSMDIRRCFDECFKFIDEARRRGWVFVHCNAGISRAATICIAYLMKTQRMRLQEAYDKVKDARPIISPNEGFMRQLEAYERELFGVG</sequence>
<dbReference type="InterPro" id="IPR000340">
    <property type="entry name" value="Dual-sp_phosphatase_cat-dom"/>
</dbReference>
<evidence type="ECO:0000259" key="6">
    <source>
        <dbReference type="PROSITE" id="PS50054"/>
    </source>
</evidence>
<keyword evidence="9" id="KW-1185">Reference proteome</keyword>
<dbReference type="SUPFAM" id="SSF52799">
    <property type="entry name" value="(Phosphotyrosine protein) phosphatases II"/>
    <property type="match status" value="1"/>
</dbReference>
<dbReference type="OrthoDB" id="10252009at2759"/>
<dbReference type="STRING" id="407821.A0A087UVR5"/>
<dbReference type="GO" id="GO:0005737">
    <property type="term" value="C:cytoplasm"/>
    <property type="evidence" value="ECO:0007669"/>
    <property type="project" value="TreeGrafter"/>
</dbReference>
<dbReference type="SMART" id="SM00195">
    <property type="entry name" value="DSPc"/>
    <property type="match status" value="1"/>
</dbReference>
<name>A0A087UVR5_STEMI</name>
<feature type="non-terminal residue" evidence="8">
    <location>
        <position position="213"/>
    </location>
</feature>
<dbReference type="GO" id="GO:0008579">
    <property type="term" value="F:JUN kinase phosphatase activity"/>
    <property type="evidence" value="ECO:0007669"/>
    <property type="project" value="TreeGrafter"/>
</dbReference>
<evidence type="ECO:0000256" key="5">
    <source>
        <dbReference type="ARBA" id="ARBA00048336"/>
    </source>
</evidence>
<evidence type="ECO:0000256" key="1">
    <source>
        <dbReference type="ARBA" id="ARBA00009580"/>
    </source>
</evidence>